<gene>
    <name evidence="3" type="ORF">ABG79_01889</name>
</gene>
<feature type="transmembrane region" description="Helical" evidence="1">
    <location>
        <begin position="7"/>
        <end position="32"/>
    </location>
</feature>
<evidence type="ECO:0000256" key="1">
    <source>
        <dbReference type="SAM" id="Phobius"/>
    </source>
</evidence>
<protein>
    <submittedName>
        <fullName evidence="3">TadE-like protein</fullName>
    </submittedName>
</protein>
<keyword evidence="1" id="KW-0812">Transmembrane</keyword>
<dbReference type="InterPro" id="IPR012495">
    <property type="entry name" value="TadE-like_dom"/>
</dbReference>
<dbReference type="Pfam" id="PF07811">
    <property type="entry name" value="TadE"/>
    <property type="match status" value="1"/>
</dbReference>
<evidence type="ECO:0000259" key="2">
    <source>
        <dbReference type="Pfam" id="PF07811"/>
    </source>
</evidence>
<dbReference type="AlphaFoldDB" id="A0A0R3JTD4"/>
<dbReference type="STRING" id="908809.ABG79_01889"/>
<accession>A0A0R3JTD4</accession>
<comment type="caution">
    <text evidence="3">The sequence shown here is derived from an EMBL/GenBank/DDBJ whole genome shotgun (WGS) entry which is preliminary data.</text>
</comment>
<proteinExistence type="predicted"/>
<dbReference type="Proteomes" id="UP000052015">
    <property type="component" value="Unassembled WGS sequence"/>
</dbReference>
<sequence>MKNKGQALVEFAIILPILIFIIAGIIEFGMMLNSYLTIQNASREGARYGIMGANDSEIIQIVRNISPNLDDSKLGIEITPGEGSRKSGDTINVKVIYDYELIVPVISNLLGNNIELKAETSMRVE</sequence>
<dbReference type="RefSeq" id="WP_057979210.1">
    <property type="nucleotide sequence ID" value="NZ_LKHP01000012.1"/>
</dbReference>
<keyword evidence="1" id="KW-0472">Membrane</keyword>
<keyword evidence="4" id="KW-1185">Reference proteome</keyword>
<dbReference type="OrthoDB" id="1683505at2"/>
<feature type="domain" description="TadE-like" evidence="2">
    <location>
        <begin position="5"/>
        <end position="47"/>
    </location>
</feature>
<name>A0A0R3JTD4_CALMK</name>
<organism evidence="3 4">
    <name type="scientific">Caloramator mitchellensis</name>
    <dbReference type="NCBI Taxonomy" id="908809"/>
    <lineage>
        <taxon>Bacteria</taxon>
        <taxon>Bacillati</taxon>
        <taxon>Bacillota</taxon>
        <taxon>Clostridia</taxon>
        <taxon>Eubacteriales</taxon>
        <taxon>Clostridiaceae</taxon>
        <taxon>Caloramator</taxon>
    </lineage>
</organism>
<evidence type="ECO:0000313" key="4">
    <source>
        <dbReference type="Proteomes" id="UP000052015"/>
    </source>
</evidence>
<reference evidence="3 4" key="1">
    <citation type="submission" date="2015-09" db="EMBL/GenBank/DDBJ databases">
        <title>Draft genome sequence of a Caloramator mitchellensis, a moderate thermophile from the Great Artesian Basin of Australia.</title>
        <authorList>
            <person name="Patel B.K."/>
        </authorList>
    </citation>
    <scope>NUCLEOTIDE SEQUENCE [LARGE SCALE GENOMIC DNA]</scope>
    <source>
        <strain evidence="3 4">VF08</strain>
    </source>
</reference>
<dbReference type="EMBL" id="LKHP01000012">
    <property type="protein sequence ID" value="KRQ86266.1"/>
    <property type="molecule type" value="Genomic_DNA"/>
</dbReference>
<evidence type="ECO:0000313" key="3">
    <source>
        <dbReference type="EMBL" id="KRQ86266.1"/>
    </source>
</evidence>
<keyword evidence="1" id="KW-1133">Transmembrane helix</keyword>